<accession>A0AAD9K6Q9</accession>
<gene>
    <name evidence="2" type="ORF">NP493_1350g00025</name>
</gene>
<evidence type="ECO:0000313" key="3">
    <source>
        <dbReference type="Proteomes" id="UP001209878"/>
    </source>
</evidence>
<protein>
    <recommendedName>
        <fullName evidence="1">Reverse transcriptase domain-containing protein</fullName>
    </recommendedName>
</protein>
<dbReference type="SUPFAM" id="SSF56672">
    <property type="entry name" value="DNA/RNA polymerases"/>
    <property type="match status" value="1"/>
</dbReference>
<organism evidence="2 3">
    <name type="scientific">Ridgeia piscesae</name>
    <name type="common">Tubeworm</name>
    <dbReference type="NCBI Taxonomy" id="27915"/>
    <lineage>
        <taxon>Eukaryota</taxon>
        <taxon>Metazoa</taxon>
        <taxon>Spiralia</taxon>
        <taxon>Lophotrochozoa</taxon>
        <taxon>Annelida</taxon>
        <taxon>Polychaeta</taxon>
        <taxon>Sedentaria</taxon>
        <taxon>Canalipalpata</taxon>
        <taxon>Sabellida</taxon>
        <taxon>Siboglinidae</taxon>
        <taxon>Ridgeia</taxon>
    </lineage>
</organism>
<feature type="domain" description="Reverse transcriptase" evidence="1">
    <location>
        <begin position="1"/>
        <end position="172"/>
    </location>
</feature>
<keyword evidence="3" id="KW-1185">Reference proteome</keyword>
<evidence type="ECO:0000259" key="1">
    <source>
        <dbReference type="PROSITE" id="PS50878"/>
    </source>
</evidence>
<evidence type="ECO:0000313" key="2">
    <source>
        <dbReference type="EMBL" id="KAK2165752.1"/>
    </source>
</evidence>
<dbReference type="PANTHER" id="PTHR47510">
    <property type="entry name" value="REVERSE TRANSCRIPTASE DOMAIN-CONTAINING PROTEIN"/>
    <property type="match status" value="1"/>
</dbReference>
<dbReference type="EMBL" id="JAODUO010001349">
    <property type="protein sequence ID" value="KAK2165752.1"/>
    <property type="molecule type" value="Genomic_DNA"/>
</dbReference>
<dbReference type="InterPro" id="IPR000477">
    <property type="entry name" value="RT_dom"/>
</dbReference>
<dbReference type="InterPro" id="IPR043502">
    <property type="entry name" value="DNA/RNA_pol_sf"/>
</dbReference>
<name>A0AAD9K6Q9_RIDPI</name>
<sequence length="172" mass="19362">MSTIIPVPKKYTASCLDDHGPIVLICVVMKTIERFVLTFLKSIIDPLLDRFQFAYRQNRYVYDAVSLGLFYVVQHLDSPDTYATVLFVDYSSVFNTIIPSKLFEKIQNVGVPQPMCLWILDFLLKPQVVKIGGNLSSSVTSSTGMPQGFVLSPMLYPLFTHVCVSCHESTKL</sequence>
<dbReference type="Proteomes" id="UP001209878">
    <property type="component" value="Unassembled WGS sequence"/>
</dbReference>
<dbReference type="PROSITE" id="PS50878">
    <property type="entry name" value="RT_POL"/>
    <property type="match status" value="1"/>
</dbReference>
<reference evidence="2" key="1">
    <citation type="journal article" date="2023" name="Mol. Biol. Evol.">
        <title>Third-Generation Sequencing Reveals the Adaptive Role of the Epigenome in Three Deep-Sea Polychaetes.</title>
        <authorList>
            <person name="Perez M."/>
            <person name="Aroh O."/>
            <person name="Sun Y."/>
            <person name="Lan Y."/>
            <person name="Juniper S.K."/>
            <person name="Young C.R."/>
            <person name="Angers B."/>
            <person name="Qian P.Y."/>
        </authorList>
    </citation>
    <scope>NUCLEOTIDE SEQUENCE</scope>
    <source>
        <strain evidence="2">R07B-5</strain>
    </source>
</reference>
<comment type="caution">
    <text evidence="2">The sequence shown here is derived from an EMBL/GenBank/DDBJ whole genome shotgun (WGS) entry which is preliminary data.</text>
</comment>
<proteinExistence type="predicted"/>
<dbReference type="Pfam" id="PF00078">
    <property type="entry name" value="RVT_1"/>
    <property type="match status" value="1"/>
</dbReference>
<dbReference type="PANTHER" id="PTHR47510:SF3">
    <property type="entry name" value="ENDO_EXONUCLEASE_PHOSPHATASE DOMAIN-CONTAINING PROTEIN"/>
    <property type="match status" value="1"/>
</dbReference>
<dbReference type="AlphaFoldDB" id="A0AAD9K6Q9"/>